<feature type="domain" description="CSC1/OSCA1-like cytosolic" evidence="2">
    <location>
        <begin position="239"/>
        <end position="404"/>
    </location>
</feature>
<dbReference type="SUPFAM" id="SSF54928">
    <property type="entry name" value="RNA-binding domain, RBD"/>
    <property type="match status" value="1"/>
</dbReference>
<dbReference type="InterPro" id="IPR027815">
    <property type="entry name" value="CSC1/OSCA1-like_cyt"/>
</dbReference>
<comment type="caution">
    <text evidence="3">The sequence shown here is derived from an EMBL/GenBank/DDBJ whole genome shotgun (WGS) entry which is preliminary data.</text>
</comment>
<gene>
    <name evidence="3" type="ORF">AB1Y20_010460</name>
</gene>
<name>A0AB34IPL9_PRYPA</name>
<dbReference type="PANTHER" id="PTHR13018">
    <property type="entry name" value="PROBABLE MEMBRANE PROTEIN DUF221-RELATED"/>
    <property type="match status" value="1"/>
</dbReference>
<dbReference type="EMBL" id="JBGBPQ010000020">
    <property type="protein sequence ID" value="KAL1504050.1"/>
    <property type="molecule type" value="Genomic_DNA"/>
</dbReference>
<dbReference type="GO" id="GO:0005886">
    <property type="term" value="C:plasma membrane"/>
    <property type="evidence" value="ECO:0007669"/>
    <property type="project" value="TreeGrafter"/>
</dbReference>
<feature type="transmembrane region" description="Helical" evidence="1">
    <location>
        <begin position="206"/>
        <end position="226"/>
    </location>
</feature>
<reference evidence="3 4" key="1">
    <citation type="journal article" date="2024" name="Science">
        <title>Giant polyketide synthase enzymes in the biosynthesis of giant marine polyether toxins.</title>
        <authorList>
            <person name="Fallon T.R."/>
            <person name="Shende V.V."/>
            <person name="Wierzbicki I.H."/>
            <person name="Pendleton A.L."/>
            <person name="Watervoot N.F."/>
            <person name="Auber R.P."/>
            <person name="Gonzalez D.J."/>
            <person name="Wisecaver J.H."/>
            <person name="Moore B.S."/>
        </authorList>
    </citation>
    <scope>NUCLEOTIDE SEQUENCE [LARGE SCALE GENOMIC DNA]</scope>
    <source>
        <strain evidence="3 4">12B1</strain>
    </source>
</reference>
<proteinExistence type="predicted"/>
<feature type="transmembrane region" description="Helical" evidence="1">
    <location>
        <begin position="545"/>
        <end position="576"/>
    </location>
</feature>
<sequence>MKFPKNPSECIPICGGGRKYNKLHDDGADPLIPLPISGCCGSTFGVRINGLRRHKLVSEQRQKASQRLLEISSKLAKTSANSPAYKPLQYEFDMLSKSLCQPPDLSEALDYRDSVIPNCDDTSNSILSFCASEKQIAEENVDIAVQLRLIDFLLIMFAVLTAANWDLIKTYQNGGEMRDSSDFFVLGSLGNMPPHSITSERITFEIRLAIFLFLFMVVSHILLKLYHTRLHDKLLEPEDYTLYVSGLPKQTTTDAIERQEELVKAAFQPYGEIVNITVARKIDTILADMRQLEQLEAQARQKSAIYYQMLPASGEPDQRTKAAMARQKVLVDTATKAAAAFQEKQLSRKAIQEMDAKGAYPSSGDAFVTFARVTEASDLPKVLMIAGKECKVSQAPSPRNINWAQLHASKAAKVNGFIVSNLASSLLLVACLSAILSCTFAQTRLNVELCGPGLMDPVLCFAANQLIGIVPGVAFGVIFGVLPSFVSAFERHKKVSAQVQALAVRIVFFQLANTLLTPSIFYFFLTDWQVSAEWYVYATGPCVMGLLIGLVILQFLMGAIALLFTLPQLFVSAVLYFKCLGVPHCYAWMERTCPCLAAFLSIIPVLGKFPLDQMAANEYFVFENSFYLGVRTGEIAVPLISTMAFGVAFPMLYPIAFVATLIGVLQDRWNFLRRMKPLAPMSGVPLSEAVTGTLFPILLILRFGLMLVLFENKLDSSPHTQIYLKRLATAGIGCSAIFLLFAGVFSRRLKLKLPIPKPGEFVSAMSRIVNRKAVQKMKEKDALGKVSGAVLTPSEQSAPVWPTYSKFVALRVEFGDDKADYMYLPKLPASAEVLKMGTIGDSIFKSSLSKILPDV</sequence>
<dbReference type="InterPro" id="IPR045122">
    <property type="entry name" value="Csc1-like"/>
</dbReference>
<feature type="transmembrane region" description="Helical" evidence="1">
    <location>
        <begin position="502"/>
        <end position="525"/>
    </location>
</feature>
<protein>
    <recommendedName>
        <fullName evidence="2">CSC1/OSCA1-like cytosolic domain-containing protein</fullName>
    </recommendedName>
</protein>
<feature type="transmembrane region" description="Helical" evidence="1">
    <location>
        <begin position="462"/>
        <end position="482"/>
    </location>
</feature>
<keyword evidence="1" id="KW-0812">Transmembrane</keyword>
<dbReference type="GO" id="GO:0003676">
    <property type="term" value="F:nucleic acid binding"/>
    <property type="evidence" value="ECO:0007669"/>
    <property type="project" value="InterPro"/>
</dbReference>
<feature type="transmembrane region" description="Helical" evidence="1">
    <location>
        <begin position="686"/>
        <end position="710"/>
    </location>
</feature>
<dbReference type="PANTHER" id="PTHR13018:SF5">
    <property type="entry name" value="RE44586P"/>
    <property type="match status" value="1"/>
</dbReference>
<keyword evidence="1" id="KW-0472">Membrane</keyword>
<dbReference type="GO" id="GO:0005227">
    <property type="term" value="F:calcium-activated cation channel activity"/>
    <property type="evidence" value="ECO:0007669"/>
    <property type="project" value="InterPro"/>
</dbReference>
<dbReference type="InterPro" id="IPR012677">
    <property type="entry name" value="Nucleotide-bd_a/b_plait_sf"/>
</dbReference>
<evidence type="ECO:0000256" key="1">
    <source>
        <dbReference type="SAM" id="Phobius"/>
    </source>
</evidence>
<feature type="transmembrane region" description="Helical" evidence="1">
    <location>
        <begin position="722"/>
        <end position="745"/>
    </location>
</feature>
<dbReference type="AlphaFoldDB" id="A0AB34IPL9"/>
<organism evidence="3 4">
    <name type="scientific">Prymnesium parvum</name>
    <name type="common">Toxic golden alga</name>
    <dbReference type="NCBI Taxonomy" id="97485"/>
    <lineage>
        <taxon>Eukaryota</taxon>
        <taxon>Haptista</taxon>
        <taxon>Haptophyta</taxon>
        <taxon>Prymnesiophyceae</taxon>
        <taxon>Prymnesiales</taxon>
        <taxon>Prymnesiaceae</taxon>
        <taxon>Prymnesium</taxon>
    </lineage>
</organism>
<keyword evidence="1" id="KW-1133">Transmembrane helix</keyword>
<evidence type="ECO:0000313" key="4">
    <source>
        <dbReference type="Proteomes" id="UP001515480"/>
    </source>
</evidence>
<accession>A0AB34IPL9</accession>
<keyword evidence="4" id="KW-1185">Reference proteome</keyword>
<evidence type="ECO:0000313" key="3">
    <source>
        <dbReference type="EMBL" id="KAL1504050.1"/>
    </source>
</evidence>
<feature type="transmembrane region" description="Helical" evidence="1">
    <location>
        <begin position="417"/>
        <end position="442"/>
    </location>
</feature>
<feature type="transmembrane region" description="Helical" evidence="1">
    <location>
        <begin position="635"/>
        <end position="665"/>
    </location>
</feature>
<dbReference type="InterPro" id="IPR035979">
    <property type="entry name" value="RBD_domain_sf"/>
</dbReference>
<evidence type="ECO:0000259" key="2">
    <source>
        <dbReference type="Pfam" id="PF14703"/>
    </source>
</evidence>
<dbReference type="Gene3D" id="3.30.70.330">
    <property type="match status" value="1"/>
</dbReference>
<dbReference type="Pfam" id="PF14703">
    <property type="entry name" value="PHM7_cyt"/>
    <property type="match status" value="1"/>
</dbReference>
<dbReference type="Proteomes" id="UP001515480">
    <property type="component" value="Unassembled WGS sequence"/>
</dbReference>